<keyword evidence="2" id="KW-0812">Transmembrane</keyword>
<dbReference type="RefSeq" id="XP_003727237.1">
    <property type="nucleotide sequence ID" value="XM_003727189.3"/>
</dbReference>
<reference evidence="3" key="2">
    <citation type="submission" date="2021-01" db="UniProtKB">
        <authorList>
            <consortium name="EnsemblMetazoa"/>
        </authorList>
    </citation>
    <scope>IDENTIFICATION</scope>
</reference>
<feature type="region of interest" description="Disordered" evidence="1">
    <location>
        <begin position="371"/>
        <end position="664"/>
    </location>
</feature>
<feature type="compositionally biased region" description="Basic residues" evidence="1">
    <location>
        <begin position="649"/>
        <end position="664"/>
    </location>
</feature>
<keyword evidence="2" id="KW-1133">Transmembrane helix</keyword>
<sequence length="664" mass="71613">MSTPLSATIARIKPPRDKQALVLMVSCGCGNPVGNGLLLVIIFIPIFANAAFVGAESTSTPRPSTLPPDELGDLSRTHTPEGLPKVASTAFFLILLFVFSLGISYFFRYYVFSRDRKECCCEKQSQVTVSPEAMGLKENTSRQNTPENGNVAKTGRLYANIFARSYDSDEEEIRQLELEAKKAEESSDIEFRIGKKPAVATKTAILKALATANHLPKLTVQAMTLADKANNGKAVKTVAAIWKDKALNKPDENKNNIPDMTVVDIGDSSNRTTHLDDDSNFGLTSVVVHRNPSPLPNSTSLAINDDETNGNLSPERQEKDSISETPRTDTTSIGFLSVRPKSSHVDDDGYSADFESVSLYSELSNITELQDSMDSRSVRPNTARRKHPTHQNVVSPSTKDNTVNEQILSKETSGDHAGNHIANETSNKGNRQPGLQESCQGVVSKDSNMRPGSQPQTGASNGKWANKVTPNNPSAPEDGHMNKRVVDNNQSDANPTLTTKAGDPSQAAGVSNPLEENVAKAASEDEKPDTPESGTPLLLTDEGDADLKQHASEEPLDLGDASQPREGNQTPNIYSKYANNAKLPNKHIKGDAKDGDRPSTSVKPKTPVKATREAGQKTHSSSPSKDATNKSRKSSAVSKPADGTPRSKTGARKPSAQKKRNAKR</sequence>
<evidence type="ECO:0000313" key="4">
    <source>
        <dbReference type="Proteomes" id="UP000007110"/>
    </source>
</evidence>
<accession>A0A7M7GGD9</accession>
<evidence type="ECO:0000256" key="1">
    <source>
        <dbReference type="SAM" id="MobiDB-lite"/>
    </source>
</evidence>
<feature type="region of interest" description="Disordered" evidence="1">
    <location>
        <begin position="58"/>
        <end position="77"/>
    </location>
</feature>
<dbReference type="GeneID" id="100891487"/>
<feature type="compositionally biased region" description="Polar residues" evidence="1">
    <location>
        <begin position="422"/>
        <end position="441"/>
    </location>
</feature>
<reference evidence="4" key="1">
    <citation type="submission" date="2015-02" db="EMBL/GenBank/DDBJ databases">
        <title>Genome sequencing for Strongylocentrotus purpuratus.</title>
        <authorList>
            <person name="Murali S."/>
            <person name="Liu Y."/>
            <person name="Vee V."/>
            <person name="English A."/>
            <person name="Wang M."/>
            <person name="Skinner E."/>
            <person name="Han Y."/>
            <person name="Muzny D.M."/>
            <person name="Worley K.C."/>
            <person name="Gibbs R.A."/>
        </authorList>
    </citation>
    <scope>NUCLEOTIDE SEQUENCE</scope>
</reference>
<feature type="compositionally biased region" description="Basic and acidic residues" evidence="1">
    <location>
        <begin position="588"/>
        <end position="597"/>
    </location>
</feature>
<dbReference type="KEGG" id="spu:100891487"/>
<feature type="compositionally biased region" description="Basic and acidic residues" evidence="1">
    <location>
        <begin position="477"/>
        <end position="486"/>
    </location>
</feature>
<dbReference type="Proteomes" id="UP000007110">
    <property type="component" value="Unassembled WGS sequence"/>
</dbReference>
<keyword evidence="4" id="KW-1185">Reference proteome</keyword>
<feature type="transmembrane region" description="Helical" evidence="2">
    <location>
        <begin position="86"/>
        <end position="107"/>
    </location>
</feature>
<feature type="compositionally biased region" description="Polar residues" evidence="1">
    <location>
        <begin position="390"/>
        <end position="411"/>
    </location>
</feature>
<feature type="compositionally biased region" description="Polar residues" evidence="1">
    <location>
        <begin position="617"/>
        <end position="626"/>
    </location>
</feature>
<feature type="compositionally biased region" description="Polar residues" evidence="1">
    <location>
        <begin position="450"/>
        <end position="460"/>
    </location>
</feature>
<protein>
    <submittedName>
        <fullName evidence="3">Uncharacterized protein</fullName>
    </submittedName>
</protein>
<feature type="compositionally biased region" description="Polar residues" evidence="1">
    <location>
        <begin position="323"/>
        <end position="333"/>
    </location>
</feature>
<feature type="compositionally biased region" description="Polar residues" evidence="1">
    <location>
        <begin position="487"/>
        <end position="499"/>
    </location>
</feature>
<dbReference type="OrthoDB" id="10140389at2759"/>
<feature type="region of interest" description="Disordered" evidence="1">
    <location>
        <begin position="289"/>
        <end position="333"/>
    </location>
</feature>
<proteinExistence type="predicted"/>
<keyword evidence="2" id="KW-0472">Membrane</keyword>
<evidence type="ECO:0000256" key="2">
    <source>
        <dbReference type="SAM" id="Phobius"/>
    </source>
</evidence>
<feature type="transmembrane region" description="Helical" evidence="2">
    <location>
        <begin position="21"/>
        <end position="48"/>
    </location>
</feature>
<organism evidence="3 4">
    <name type="scientific">Strongylocentrotus purpuratus</name>
    <name type="common">Purple sea urchin</name>
    <dbReference type="NCBI Taxonomy" id="7668"/>
    <lineage>
        <taxon>Eukaryota</taxon>
        <taxon>Metazoa</taxon>
        <taxon>Echinodermata</taxon>
        <taxon>Eleutherozoa</taxon>
        <taxon>Echinozoa</taxon>
        <taxon>Echinoidea</taxon>
        <taxon>Euechinoidea</taxon>
        <taxon>Echinacea</taxon>
        <taxon>Camarodonta</taxon>
        <taxon>Echinidea</taxon>
        <taxon>Strongylocentrotidae</taxon>
        <taxon>Strongylocentrotus</taxon>
    </lineage>
</organism>
<name>A0A7M7GGD9_STRPU</name>
<dbReference type="EnsemblMetazoa" id="XM_003727189">
    <property type="protein sequence ID" value="XP_003727237"/>
    <property type="gene ID" value="LOC100891487"/>
</dbReference>
<dbReference type="AlphaFoldDB" id="A0A7M7GGD9"/>
<dbReference type="InParanoid" id="A0A7M7GGD9"/>
<evidence type="ECO:0000313" key="3">
    <source>
        <dbReference type="EnsemblMetazoa" id="XP_003727237"/>
    </source>
</evidence>
<dbReference type="OMA" id="NNIPEMT"/>